<feature type="transmembrane region" description="Helical" evidence="8">
    <location>
        <begin position="318"/>
        <end position="336"/>
    </location>
</feature>
<keyword evidence="10" id="KW-1185">Reference proteome</keyword>
<dbReference type="GO" id="GO:0016780">
    <property type="term" value="F:phosphotransferase activity, for other substituted phosphate groups"/>
    <property type="evidence" value="ECO:0007669"/>
    <property type="project" value="InterPro"/>
</dbReference>
<gene>
    <name evidence="9" type="ORF">F3N42_07750</name>
</gene>
<feature type="transmembrane region" description="Helical" evidence="8">
    <location>
        <begin position="245"/>
        <end position="266"/>
    </location>
</feature>
<reference evidence="9 10" key="1">
    <citation type="submission" date="2019-09" db="EMBL/GenBank/DDBJ databases">
        <title>Wenzhouxiangella sp. Genome sequencing and assembly.</title>
        <authorList>
            <person name="Zhang R."/>
        </authorList>
    </citation>
    <scope>NUCLEOTIDE SEQUENCE [LARGE SCALE GENOMIC DNA]</scope>
    <source>
        <strain evidence="9 10">W260</strain>
    </source>
</reference>
<dbReference type="CDD" id="cd06854">
    <property type="entry name" value="GT_WbpL_WbcO_like"/>
    <property type="match status" value="1"/>
</dbReference>
<dbReference type="EMBL" id="VYXP01000004">
    <property type="protein sequence ID" value="KAA9132054.1"/>
    <property type="molecule type" value="Genomic_DNA"/>
</dbReference>
<evidence type="ECO:0000313" key="10">
    <source>
        <dbReference type="Proteomes" id="UP000325372"/>
    </source>
</evidence>
<dbReference type="InterPro" id="IPR000715">
    <property type="entry name" value="Glycosyl_transferase_4"/>
</dbReference>
<dbReference type="PANTHER" id="PTHR22926:SF3">
    <property type="entry name" value="UNDECAPRENYL-PHOSPHATE ALPHA-N-ACETYLGLUCOSAMINYL 1-PHOSPHATE TRANSFERASE"/>
    <property type="match status" value="1"/>
</dbReference>
<keyword evidence="5 8" id="KW-1133">Transmembrane helix</keyword>
<evidence type="ECO:0000313" key="9">
    <source>
        <dbReference type="EMBL" id="KAA9132054.1"/>
    </source>
</evidence>
<feature type="transmembrane region" description="Helical" evidence="8">
    <location>
        <begin position="79"/>
        <end position="98"/>
    </location>
</feature>
<feature type="transmembrane region" description="Helical" evidence="8">
    <location>
        <begin position="165"/>
        <end position="184"/>
    </location>
</feature>
<feature type="binding site" evidence="7">
    <location>
        <position position="158"/>
    </location>
    <ligand>
        <name>Mg(2+)</name>
        <dbReference type="ChEBI" id="CHEBI:18420"/>
    </ligand>
</feature>
<dbReference type="AlphaFoldDB" id="A0A5N0TCB2"/>
<feature type="transmembrane region" description="Helical" evidence="8">
    <location>
        <begin position="293"/>
        <end position="312"/>
    </location>
</feature>
<protein>
    <submittedName>
        <fullName evidence="9">Glycosyltransferase family 4 protein</fullName>
    </submittedName>
</protein>
<evidence type="ECO:0000256" key="1">
    <source>
        <dbReference type="ARBA" id="ARBA00004651"/>
    </source>
</evidence>
<comment type="subcellular location">
    <subcellularLocation>
        <location evidence="1">Cell membrane</location>
        <topology evidence="1">Multi-pass membrane protein</topology>
    </subcellularLocation>
</comment>
<evidence type="ECO:0000256" key="3">
    <source>
        <dbReference type="ARBA" id="ARBA00022679"/>
    </source>
</evidence>
<evidence type="ECO:0000256" key="7">
    <source>
        <dbReference type="PIRSR" id="PIRSR600715-1"/>
    </source>
</evidence>
<feature type="transmembrane region" description="Helical" evidence="8">
    <location>
        <begin position="190"/>
        <end position="208"/>
    </location>
</feature>
<sequence>MSFLTASPGLAWWPLALTTLFLSLLLVGLVRRLALRSNMLDRPGERSSHTTDTPTGGGAGLYAAMLLVALLPFPWWSVPAQWVVVLVCMLPLVVIGWVDDRHDLAWTWRLSVQFAVSLGLVLLAQASQAGIGWPGATLTVSLMAVATFYLVWMMNMFNFMDGSDGMAGGQGMFCGGVIAVLFLVAGDTGLMQAAVALAAACLGFLAWNHPPARIFLGDTGSIPLGLAIGALLLLGVASGDISPPVALLVPATFMVDAGMTLLWRVARGERWYTAHRNHLYQRLIRHGWSHGRVLWVYQGANVFFVVPMIVLADKNPGTAWLTVGICVTLMVAVWTVSTAHLGGVREQA</sequence>
<feature type="transmembrane region" description="Helical" evidence="8">
    <location>
        <begin position="12"/>
        <end position="34"/>
    </location>
</feature>
<feature type="transmembrane region" description="Helical" evidence="8">
    <location>
        <begin position="55"/>
        <end position="73"/>
    </location>
</feature>
<feature type="transmembrane region" description="Helical" evidence="8">
    <location>
        <begin position="220"/>
        <end position="239"/>
    </location>
</feature>
<dbReference type="GO" id="GO:0071555">
    <property type="term" value="P:cell wall organization"/>
    <property type="evidence" value="ECO:0007669"/>
    <property type="project" value="TreeGrafter"/>
</dbReference>
<keyword evidence="6 8" id="KW-0472">Membrane</keyword>
<evidence type="ECO:0000256" key="4">
    <source>
        <dbReference type="ARBA" id="ARBA00022692"/>
    </source>
</evidence>
<dbReference type="RefSeq" id="WP_150863845.1">
    <property type="nucleotide sequence ID" value="NZ_VYXP01000004.1"/>
</dbReference>
<evidence type="ECO:0000256" key="6">
    <source>
        <dbReference type="ARBA" id="ARBA00023136"/>
    </source>
</evidence>
<evidence type="ECO:0000256" key="8">
    <source>
        <dbReference type="SAM" id="Phobius"/>
    </source>
</evidence>
<keyword evidence="7" id="KW-0479">Metal-binding</keyword>
<keyword evidence="3 9" id="KW-0808">Transferase</keyword>
<dbReference type="GO" id="GO:0005886">
    <property type="term" value="C:plasma membrane"/>
    <property type="evidence" value="ECO:0007669"/>
    <property type="project" value="UniProtKB-SubCell"/>
</dbReference>
<proteinExistence type="predicted"/>
<feature type="binding site" evidence="7">
    <location>
        <position position="218"/>
    </location>
    <ligand>
        <name>Mg(2+)</name>
        <dbReference type="ChEBI" id="CHEBI:18420"/>
    </ligand>
</feature>
<feature type="transmembrane region" description="Helical" evidence="8">
    <location>
        <begin position="110"/>
        <end position="127"/>
    </location>
</feature>
<keyword evidence="2" id="KW-1003">Cell membrane</keyword>
<keyword evidence="4 8" id="KW-0812">Transmembrane</keyword>
<evidence type="ECO:0000256" key="2">
    <source>
        <dbReference type="ARBA" id="ARBA00022475"/>
    </source>
</evidence>
<name>A0A5N0TCB2_9GAMM</name>
<dbReference type="PANTHER" id="PTHR22926">
    <property type="entry name" value="PHOSPHO-N-ACETYLMURAMOYL-PENTAPEPTIDE-TRANSFERASE"/>
    <property type="match status" value="1"/>
</dbReference>
<comment type="caution">
    <text evidence="9">The sequence shown here is derived from an EMBL/GenBank/DDBJ whole genome shotgun (WGS) entry which is preliminary data.</text>
</comment>
<comment type="cofactor">
    <cofactor evidence="7">
        <name>Mg(2+)</name>
        <dbReference type="ChEBI" id="CHEBI:18420"/>
    </cofactor>
</comment>
<dbReference type="GO" id="GO:0044038">
    <property type="term" value="P:cell wall macromolecule biosynthetic process"/>
    <property type="evidence" value="ECO:0007669"/>
    <property type="project" value="TreeGrafter"/>
</dbReference>
<dbReference type="Pfam" id="PF00953">
    <property type="entry name" value="Glycos_transf_4"/>
    <property type="match status" value="1"/>
</dbReference>
<feature type="transmembrane region" description="Helical" evidence="8">
    <location>
        <begin position="133"/>
        <end position="153"/>
    </location>
</feature>
<evidence type="ECO:0000256" key="5">
    <source>
        <dbReference type="ARBA" id="ARBA00022989"/>
    </source>
</evidence>
<dbReference type="GO" id="GO:0009103">
    <property type="term" value="P:lipopolysaccharide biosynthetic process"/>
    <property type="evidence" value="ECO:0007669"/>
    <property type="project" value="TreeGrafter"/>
</dbReference>
<dbReference type="GO" id="GO:0046872">
    <property type="term" value="F:metal ion binding"/>
    <property type="evidence" value="ECO:0007669"/>
    <property type="project" value="UniProtKB-KW"/>
</dbReference>
<keyword evidence="7" id="KW-0460">Magnesium</keyword>
<dbReference type="Proteomes" id="UP000325372">
    <property type="component" value="Unassembled WGS sequence"/>
</dbReference>
<accession>A0A5N0TCB2</accession>
<organism evidence="9 10">
    <name type="scientific">Marinihelvus fidelis</name>
    <dbReference type="NCBI Taxonomy" id="2613842"/>
    <lineage>
        <taxon>Bacteria</taxon>
        <taxon>Pseudomonadati</taxon>
        <taxon>Pseudomonadota</taxon>
        <taxon>Gammaproteobacteria</taxon>
        <taxon>Chromatiales</taxon>
        <taxon>Wenzhouxiangellaceae</taxon>
        <taxon>Marinihelvus</taxon>
    </lineage>
</organism>